<proteinExistence type="predicted"/>
<protein>
    <submittedName>
        <fullName evidence="1">Uncharacterized protein</fullName>
    </submittedName>
</protein>
<dbReference type="EMBL" id="WIGN01000280">
    <property type="protein sequence ID" value="KAF6802227.1"/>
    <property type="molecule type" value="Genomic_DNA"/>
</dbReference>
<organism evidence="1 2">
    <name type="scientific">Colletotrichum sojae</name>
    <dbReference type="NCBI Taxonomy" id="2175907"/>
    <lineage>
        <taxon>Eukaryota</taxon>
        <taxon>Fungi</taxon>
        <taxon>Dikarya</taxon>
        <taxon>Ascomycota</taxon>
        <taxon>Pezizomycotina</taxon>
        <taxon>Sordariomycetes</taxon>
        <taxon>Hypocreomycetidae</taxon>
        <taxon>Glomerellales</taxon>
        <taxon>Glomerellaceae</taxon>
        <taxon>Colletotrichum</taxon>
        <taxon>Colletotrichum orchidearum species complex</taxon>
    </lineage>
</organism>
<dbReference type="Proteomes" id="UP000652219">
    <property type="component" value="Unassembled WGS sequence"/>
</dbReference>
<reference evidence="1 2" key="1">
    <citation type="journal article" date="2020" name="Phytopathology">
        <title>Genome Sequence Resources of Colletotrichum truncatum, C. plurivorum, C. musicola, and C. sojae: Four Species Pathogenic to Soybean (Glycine max).</title>
        <authorList>
            <person name="Rogerio F."/>
            <person name="Boufleur T.R."/>
            <person name="Ciampi-Guillardi M."/>
            <person name="Sukno S.A."/>
            <person name="Thon M.R."/>
            <person name="Massola Junior N.S."/>
            <person name="Baroncelli R."/>
        </authorList>
    </citation>
    <scope>NUCLEOTIDE SEQUENCE [LARGE SCALE GENOMIC DNA]</scope>
    <source>
        <strain evidence="1 2">LFN0009</strain>
    </source>
</reference>
<gene>
    <name evidence="1" type="ORF">CSOJ01_11730</name>
</gene>
<accession>A0A8H6IWK7</accession>
<evidence type="ECO:0000313" key="2">
    <source>
        <dbReference type="Proteomes" id="UP000652219"/>
    </source>
</evidence>
<sequence length="147" mass="15610">MRLTSASVLDNPCHIIDEPPMLLGPGDLDDRAGVSSQLSRCSKTSAPTNTLDASAPCSLGWPGEDAHLSRFEGAWRRRLLLHRGPGGWKRCSGRRGQGGQLGSTGRESCVRIRLSSQAGRGGDMQGGGGGRVRMVLLETERGTIGTR</sequence>
<name>A0A8H6IWK7_9PEZI</name>
<evidence type="ECO:0000313" key="1">
    <source>
        <dbReference type="EMBL" id="KAF6802227.1"/>
    </source>
</evidence>
<keyword evidence="2" id="KW-1185">Reference proteome</keyword>
<comment type="caution">
    <text evidence="1">The sequence shown here is derived from an EMBL/GenBank/DDBJ whole genome shotgun (WGS) entry which is preliminary data.</text>
</comment>
<dbReference type="AlphaFoldDB" id="A0A8H6IWK7"/>